<dbReference type="FunFam" id="3.90.70.40:FF:000005">
    <property type="entry name" value="Ataxin 3"/>
    <property type="match status" value="1"/>
</dbReference>
<evidence type="ECO:0000256" key="15">
    <source>
        <dbReference type="ARBA" id="ARBA00063584"/>
    </source>
</evidence>
<feature type="compositionally biased region" description="Gly residues" evidence="20">
    <location>
        <begin position="274"/>
        <end position="287"/>
    </location>
</feature>
<dbReference type="Gene3D" id="3.90.70.40">
    <property type="match status" value="1"/>
</dbReference>
<keyword evidence="11" id="KW-0805">Transcription regulation</keyword>
<evidence type="ECO:0000256" key="10">
    <source>
        <dbReference type="ARBA" id="ARBA00022807"/>
    </source>
</evidence>
<name>A0A8B7NV33_HYAAZ</name>
<dbReference type="InterPro" id="IPR006155">
    <property type="entry name" value="Josephin"/>
</dbReference>
<dbReference type="RefSeq" id="XP_018017603.1">
    <property type="nucleotide sequence ID" value="XM_018162114.2"/>
</dbReference>
<feature type="compositionally biased region" description="Polar residues" evidence="20">
    <location>
        <begin position="308"/>
        <end position="326"/>
    </location>
</feature>
<evidence type="ECO:0000256" key="4">
    <source>
        <dbReference type="ARBA" id="ARBA00012759"/>
    </source>
</evidence>
<comment type="function">
    <text evidence="14">Acts as a chain editing deubiquitinating enzyme that binds and cleaves 'Lys-48'-linked polyubiquitin chains, with a preference for chains containing four or more ubiquitin molecules thereby modulating protein degradation by the ubiquitin-proteasome pathway. Probably by regulating the IGF-1-insulin-like pathway, regulates lifespan. Regulates germline DNA double-strand-break repair and apoptosis in response to DNA damage by recruiting E4 ubiquitin-protein ligase ufd-2 to DNA repair foci. Interacts with key regulators of transcription and represses transcription. Acts as a histone-binding protein that regulates transcription.</text>
</comment>
<dbReference type="AlphaFoldDB" id="A0A8B7NV33"/>
<dbReference type="PANTHER" id="PTHR14159">
    <property type="entry name" value="ATAXIN-3-RELATED"/>
    <property type="match status" value="1"/>
</dbReference>
<feature type="region of interest" description="Disordered" evidence="20">
    <location>
        <begin position="274"/>
        <end position="348"/>
    </location>
</feature>
<reference evidence="23" key="1">
    <citation type="submission" date="2025-08" db="UniProtKB">
        <authorList>
            <consortium name="RefSeq"/>
        </authorList>
    </citation>
    <scope>IDENTIFICATION</scope>
    <source>
        <tissue evidence="23">Whole organism</tissue>
    </source>
</reference>
<evidence type="ECO:0000256" key="6">
    <source>
        <dbReference type="ARBA" id="ARBA00022670"/>
    </source>
</evidence>
<dbReference type="GO" id="GO:0005634">
    <property type="term" value="C:nucleus"/>
    <property type="evidence" value="ECO:0007669"/>
    <property type="project" value="UniProtKB-SubCell"/>
</dbReference>
<feature type="active site" evidence="19">
    <location>
        <position position="122"/>
    </location>
</feature>
<evidence type="ECO:0000313" key="22">
    <source>
        <dbReference type="Proteomes" id="UP000694843"/>
    </source>
</evidence>
<dbReference type="GO" id="GO:0004843">
    <property type="term" value="F:cysteine-type deubiquitinase activity"/>
    <property type="evidence" value="ECO:0007669"/>
    <property type="project" value="UniProtKB-EC"/>
</dbReference>
<evidence type="ECO:0000256" key="18">
    <source>
        <dbReference type="PIRSR" id="PIRSR633865-1"/>
    </source>
</evidence>
<evidence type="ECO:0000313" key="23">
    <source>
        <dbReference type="RefSeq" id="XP_018017603.1"/>
    </source>
</evidence>
<dbReference type="GeneID" id="108674195"/>
<dbReference type="InterPro" id="IPR033865">
    <property type="entry name" value="Ataxin-3"/>
</dbReference>
<evidence type="ECO:0000256" key="16">
    <source>
        <dbReference type="ARBA" id="ARBA00069055"/>
    </source>
</evidence>
<feature type="domain" description="Josephin" evidence="21">
    <location>
        <begin position="1"/>
        <end position="183"/>
    </location>
</feature>
<evidence type="ECO:0000256" key="9">
    <source>
        <dbReference type="ARBA" id="ARBA00022801"/>
    </source>
</evidence>
<proteinExistence type="predicted"/>
<feature type="active site" description="Nucleophile" evidence="18">
    <location>
        <position position="14"/>
    </location>
</feature>
<dbReference type="Proteomes" id="UP000694843">
    <property type="component" value="Unplaced"/>
</dbReference>
<feature type="region of interest" description="Disordered" evidence="20">
    <location>
        <begin position="219"/>
        <end position="238"/>
    </location>
</feature>
<dbReference type="GO" id="GO:0016579">
    <property type="term" value="P:protein deubiquitination"/>
    <property type="evidence" value="ECO:0007669"/>
    <property type="project" value="InterPro"/>
</dbReference>
<keyword evidence="12" id="KW-0804">Transcription</keyword>
<keyword evidence="5" id="KW-0963">Cytoplasm</keyword>
<evidence type="ECO:0000256" key="11">
    <source>
        <dbReference type="ARBA" id="ARBA00023015"/>
    </source>
</evidence>
<keyword evidence="9 19" id="KW-0378">Hydrolase</keyword>
<feature type="active site" description="Proton acceptor" evidence="18">
    <location>
        <position position="122"/>
    </location>
</feature>
<dbReference type="PRINTS" id="PR01233">
    <property type="entry name" value="JOSEPHIN"/>
</dbReference>
<evidence type="ECO:0000256" key="20">
    <source>
        <dbReference type="SAM" id="MobiDB-lite"/>
    </source>
</evidence>
<evidence type="ECO:0000259" key="21">
    <source>
        <dbReference type="PROSITE" id="PS50957"/>
    </source>
</evidence>
<dbReference type="Gene3D" id="1.10.287.10">
    <property type="entry name" value="S15/NS1, RNA-binding"/>
    <property type="match status" value="1"/>
</dbReference>
<comment type="catalytic activity">
    <reaction evidence="1">
        <text>Thiol-dependent hydrolysis of ester, thioester, amide, peptide and isopeptide bonds formed by the C-terminal Gly of ubiquitin (a 76-residue protein attached to proteins as an intracellular targeting signal).</text>
        <dbReference type="EC" id="3.4.19.12"/>
    </reaction>
</comment>
<feature type="active site" evidence="19">
    <location>
        <position position="14"/>
    </location>
</feature>
<gene>
    <name evidence="23" type="primary">LOC108674195</name>
</gene>
<keyword evidence="6" id="KW-0645">Protease</keyword>
<dbReference type="GO" id="GO:0005737">
    <property type="term" value="C:cytoplasm"/>
    <property type="evidence" value="ECO:0007669"/>
    <property type="project" value="UniProtKB-SubCell"/>
</dbReference>
<evidence type="ECO:0000256" key="7">
    <source>
        <dbReference type="ARBA" id="ARBA00022737"/>
    </source>
</evidence>
<dbReference type="OrthoDB" id="10063692at2759"/>
<comment type="subcellular location">
    <subcellularLocation>
        <location evidence="3">Cytoplasm</location>
    </subcellularLocation>
    <subcellularLocation>
        <location evidence="2">Nucleus</location>
    </subcellularLocation>
</comment>
<protein>
    <recommendedName>
        <fullName evidence="16">Ataxin-3 homolog</fullName>
        <ecNumber evidence="4">3.4.19.12</ecNumber>
    </recommendedName>
    <alternativeName>
        <fullName evidence="17">Machado-Joseph disease-like protein</fullName>
    </alternativeName>
</protein>
<dbReference type="SMART" id="SM01246">
    <property type="entry name" value="Josephin"/>
    <property type="match status" value="1"/>
</dbReference>
<dbReference type="GO" id="GO:0006508">
    <property type="term" value="P:proteolysis"/>
    <property type="evidence" value="ECO:0007669"/>
    <property type="project" value="UniProtKB-KW"/>
</dbReference>
<evidence type="ECO:0000256" key="19">
    <source>
        <dbReference type="PROSITE-ProRule" id="PRU00331"/>
    </source>
</evidence>
<dbReference type="Pfam" id="PF23625">
    <property type="entry name" value="UIM_2"/>
    <property type="match status" value="4"/>
</dbReference>
<evidence type="ECO:0000256" key="12">
    <source>
        <dbReference type="ARBA" id="ARBA00023163"/>
    </source>
</evidence>
<evidence type="ECO:0000256" key="17">
    <source>
        <dbReference type="ARBA" id="ARBA00082365"/>
    </source>
</evidence>
<accession>A0A8B7NV33</accession>
<feature type="active site" evidence="18 19">
    <location>
        <position position="137"/>
    </location>
</feature>
<evidence type="ECO:0000256" key="1">
    <source>
        <dbReference type="ARBA" id="ARBA00000707"/>
    </source>
</evidence>
<keyword evidence="13" id="KW-0539">Nucleus</keyword>
<evidence type="ECO:0000256" key="13">
    <source>
        <dbReference type="ARBA" id="ARBA00023242"/>
    </source>
</evidence>
<keyword evidence="8" id="KW-0833">Ubl conjugation pathway</keyword>
<dbReference type="EC" id="3.4.19.12" evidence="4"/>
<dbReference type="PROSITE" id="PS50957">
    <property type="entry name" value="JOSEPHIN"/>
    <property type="match status" value="1"/>
</dbReference>
<evidence type="ECO:0000256" key="3">
    <source>
        <dbReference type="ARBA" id="ARBA00004496"/>
    </source>
</evidence>
<keyword evidence="10" id="KW-0788">Thiol protease</keyword>
<dbReference type="FunFam" id="1.10.287.10:FF:000018">
    <property type="entry name" value="Ataxin-3 homolog"/>
    <property type="match status" value="1"/>
</dbReference>
<dbReference type="PANTHER" id="PTHR14159:SF0">
    <property type="entry name" value="ATAXIN-3-RELATED"/>
    <property type="match status" value="1"/>
</dbReference>
<keyword evidence="7" id="KW-0677">Repeat</keyword>
<feature type="compositionally biased region" description="Low complexity" evidence="20">
    <location>
        <begin position="296"/>
        <end position="307"/>
    </location>
</feature>
<sequence>MDYIYHEKQEGSLCAVHCLNALLQGCYFSAVDLATIARQMDCLEQQRMAEMGTNTAEYQSFFKEGSNNMDDSGMFSIQVVSVALEVWGLTLTPFTSTVAPTARLAREDPTSGCAYICNMKEHWFTIRKIGNQWFNLNSLLAFPELLSNTYVSLFLAQLQKQGYCIYIVEGSLPQCEADTILKTMNVTQKIKPPLLSELQECSQTRQELDDDLAAAMAASLAQAEDASTAPPEGEHSELENALQLSLTEHLTRVPNHRTPLEGDLEKALRLSLAGSGGAEGAEPGGDAGSPDEETRQLQAALELSLLQPSTSALNNDQGSSDQQETLDATALREKRLAYFKNKPSPDES</sequence>
<evidence type="ECO:0000256" key="2">
    <source>
        <dbReference type="ARBA" id="ARBA00004123"/>
    </source>
</evidence>
<organism evidence="22 23">
    <name type="scientific">Hyalella azteca</name>
    <name type="common">Amphipod</name>
    <dbReference type="NCBI Taxonomy" id="294128"/>
    <lineage>
        <taxon>Eukaryota</taxon>
        <taxon>Metazoa</taxon>
        <taxon>Ecdysozoa</taxon>
        <taxon>Arthropoda</taxon>
        <taxon>Crustacea</taxon>
        <taxon>Multicrustacea</taxon>
        <taxon>Malacostraca</taxon>
        <taxon>Eumalacostraca</taxon>
        <taxon>Peracarida</taxon>
        <taxon>Amphipoda</taxon>
        <taxon>Senticaudata</taxon>
        <taxon>Talitrida</taxon>
        <taxon>Talitroidea</taxon>
        <taxon>Hyalellidae</taxon>
        <taxon>Hyalella</taxon>
    </lineage>
</organism>
<comment type="subunit">
    <text evidence="15">Forms a complex composed of deubiquitinating enzyme atx-3, adapter ubxn-5 and cdc-48.1. Forms a complex composed of deubiquitinating enzyme atx-3, E4 ubiquitin-protein ligase ufd-2 and cdc-48.1. Interacts (via RRDR motif) with cdc-48.1 (via N-terminus) and cdc-48.2 (via N-terminus); the interaction with cdc-48.1 is not required for atx-3 enzymatic activity. Interacts (via C-terminus) with ubxn-5. May interact with ned-8.</text>
</comment>
<feature type="compositionally biased region" description="Low complexity" evidence="20">
    <location>
        <begin position="219"/>
        <end position="229"/>
    </location>
</feature>
<evidence type="ECO:0000256" key="5">
    <source>
        <dbReference type="ARBA" id="ARBA00022490"/>
    </source>
</evidence>
<dbReference type="Pfam" id="PF02099">
    <property type="entry name" value="Josephin"/>
    <property type="match status" value="1"/>
</dbReference>
<evidence type="ECO:0000256" key="8">
    <source>
        <dbReference type="ARBA" id="ARBA00022786"/>
    </source>
</evidence>
<evidence type="ECO:0000256" key="14">
    <source>
        <dbReference type="ARBA" id="ARBA00060106"/>
    </source>
</evidence>
<keyword evidence="22" id="KW-1185">Reference proteome</keyword>